<dbReference type="Gene3D" id="3.40.50.2000">
    <property type="entry name" value="Glycogen Phosphorylase B"/>
    <property type="match status" value="2"/>
</dbReference>
<name>A0A510UKB5_ALIFS</name>
<dbReference type="GO" id="GO:0016757">
    <property type="term" value="F:glycosyltransferase activity"/>
    <property type="evidence" value="ECO:0007669"/>
    <property type="project" value="InterPro"/>
</dbReference>
<evidence type="ECO:0000259" key="2">
    <source>
        <dbReference type="Pfam" id="PF13439"/>
    </source>
</evidence>
<dbReference type="Pfam" id="PF13439">
    <property type="entry name" value="Glyco_transf_4"/>
    <property type="match status" value="1"/>
</dbReference>
<feature type="domain" description="Glycosyltransferase subfamily 4-like N-terminal" evidence="2">
    <location>
        <begin position="13"/>
        <end position="175"/>
    </location>
</feature>
<accession>A0A510UKB5</accession>
<dbReference type="Proteomes" id="UP000321787">
    <property type="component" value="Unassembled WGS sequence"/>
</dbReference>
<evidence type="ECO:0000313" key="3">
    <source>
        <dbReference type="EMBL" id="GEK15082.1"/>
    </source>
</evidence>
<dbReference type="EMBL" id="BJTZ01000024">
    <property type="protein sequence ID" value="GEK15082.1"/>
    <property type="molecule type" value="Genomic_DNA"/>
</dbReference>
<organism evidence="3 4">
    <name type="scientific">Aliivibrio fischeri</name>
    <name type="common">Vibrio fischeri</name>
    <dbReference type="NCBI Taxonomy" id="668"/>
    <lineage>
        <taxon>Bacteria</taxon>
        <taxon>Pseudomonadati</taxon>
        <taxon>Pseudomonadota</taxon>
        <taxon>Gammaproteobacteria</taxon>
        <taxon>Vibrionales</taxon>
        <taxon>Vibrionaceae</taxon>
        <taxon>Aliivibrio</taxon>
    </lineage>
</organism>
<keyword evidence="3" id="KW-0808">Transferase</keyword>
<feature type="domain" description="Glycosyl transferase family 1" evidence="1">
    <location>
        <begin position="189"/>
        <end position="342"/>
    </location>
</feature>
<dbReference type="InterPro" id="IPR028098">
    <property type="entry name" value="Glyco_trans_4-like_N"/>
</dbReference>
<evidence type="ECO:0000259" key="1">
    <source>
        <dbReference type="Pfam" id="PF00534"/>
    </source>
</evidence>
<dbReference type="GO" id="GO:1901135">
    <property type="term" value="P:carbohydrate derivative metabolic process"/>
    <property type="evidence" value="ECO:0007669"/>
    <property type="project" value="UniProtKB-ARBA"/>
</dbReference>
<dbReference type="AlphaFoldDB" id="A0A510UKB5"/>
<dbReference type="SUPFAM" id="SSF53756">
    <property type="entry name" value="UDP-Glycosyltransferase/glycogen phosphorylase"/>
    <property type="match status" value="1"/>
</dbReference>
<reference evidence="3 4" key="1">
    <citation type="submission" date="2019-07" db="EMBL/GenBank/DDBJ databases">
        <title>Whole genome shotgun sequence of Aliivibrio fischeri NBRC 101058.</title>
        <authorList>
            <person name="Hosoyama A."/>
            <person name="Uohara A."/>
            <person name="Ohji S."/>
            <person name="Ichikawa N."/>
        </authorList>
    </citation>
    <scope>NUCLEOTIDE SEQUENCE [LARGE SCALE GENOMIC DNA]</scope>
    <source>
        <strain evidence="3 4">NBRC 101058</strain>
    </source>
</reference>
<proteinExistence type="predicted"/>
<gene>
    <name evidence="3" type="primary">cps2F</name>
    <name evidence="3" type="ORF">AFI02nite_31180</name>
</gene>
<dbReference type="CDD" id="cd03808">
    <property type="entry name" value="GT4_CapM-like"/>
    <property type="match status" value="1"/>
</dbReference>
<protein>
    <submittedName>
        <fullName evidence="3">Glycosyltransferase family 1 (GT1)</fullName>
    </submittedName>
</protein>
<dbReference type="Pfam" id="PF00534">
    <property type="entry name" value="Glycos_transf_1"/>
    <property type="match status" value="1"/>
</dbReference>
<comment type="caution">
    <text evidence="3">The sequence shown here is derived from an EMBL/GenBank/DDBJ whole genome shotgun (WGS) entry which is preliminary data.</text>
</comment>
<dbReference type="RefSeq" id="WP_146865527.1">
    <property type="nucleotide sequence ID" value="NZ_BJTZ01000024.1"/>
</dbReference>
<sequence>MKIFQIITRADTVGGAQKHVLDISKELKNDGHQVTVVSGSSRVFKMIVQQEHIDYIGIDCLKREFSFFYDLKTIFYLFKLFFINRPDIVALHSIKAGLLGRIAGFFSTSTIYFTAHGWSHIRDSSGCKQKFYIKLEKYLSLLCSKVICVSQADLDFANKVIGITKNRLCLIENGVHSISSNTHFQHHSKDLISLLSIVRFQAPKDFETLLLGLVTIKNKPWILNILGDGPDMNIVKQRIHELGLIEKINILGFKRNVDDYYQEADAVLLISKSEGLPMSLLEAMSCSKLLIASDVGGISDLIIPDWNGFLIPSGDSEYLSLCLTKLIDSPVLFQEYGMNSKKHFDENYSFEKMYQKLVQLYIEK</sequence>
<dbReference type="PANTHER" id="PTHR12526">
    <property type="entry name" value="GLYCOSYLTRANSFERASE"/>
    <property type="match status" value="1"/>
</dbReference>
<dbReference type="InterPro" id="IPR001296">
    <property type="entry name" value="Glyco_trans_1"/>
</dbReference>
<evidence type="ECO:0000313" key="4">
    <source>
        <dbReference type="Proteomes" id="UP000321787"/>
    </source>
</evidence>